<evidence type="ECO:0000256" key="2">
    <source>
        <dbReference type="ARBA" id="ARBA00022525"/>
    </source>
</evidence>
<keyword evidence="4" id="KW-0325">Glycoprotein</keyword>
<keyword evidence="7" id="KW-1185">Reference proteome</keyword>
<comment type="caution">
    <text evidence="6">The sequence shown here is derived from an EMBL/GenBank/DDBJ whole genome shotgun (WGS) entry which is preliminary data.</text>
</comment>
<dbReference type="PRINTS" id="PR00724">
    <property type="entry name" value="CRBOXYPTASEC"/>
</dbReference>
<dbReference type="Gene3D" id="3.40.50.12670">
    <property type="match status" value="1"/>
</dbReference>
<dbReference type="InterPro" id="IPR029058">
    <property type="entry name" value="AB_hydrolase_fold"/>
</dbReference>
<name>A0ABC8SA81_9AQUA</name>
<evidence type="ECO:0000313" key="6">
    <source>
        <dbReference type="EMBL" id="CAK9154124.1"/>
    </source>
</evidence>
<dbReference type="FunFam" id="3.40.50.1820:FF:000148">
    <property type="entry name" value="Serine carboxypeptidase-like 11"/>
    <property type="match status" value="1"/>
</dbReference>
<dbReference type="EMBL" id="CAUOFW020002497">
    <property type="protein sequence ID" value="CAK9154124.1"/>
    <property type="molecule type" value="Genomic_DNA"/>
</dbReference>
<keyword evidence="2" id="KW-0964">Secreted</keyword>
<dbReference type="Gene3D" id="3.40.50.1820">
    <property type="entry name" value="alpha/beta hydrolase"/>
    <property type="match status" value="1"/>
</dbReference>
<dbReference type="SUPFAM" id="SSF53474">
    <property type="entry name" value="alpha/beta-Hydrolases"/>
    <property type="match status" value="1"/>
</dbReference>
<sequence>MTKKMALSHSKAADQTSIFCTLFLVIQILQVCSYSEPAVSHSRVEFLPGFQGPLPFQLETGYVGVDESEDVQLFYYFVKSETNPKEDPLIFWLNGGPGCSALSGFIYEIGPLYFEAVEYNGSLPTLVLNANSWTKVASIIFVDLPVGTGFSYGRTPLASQSTDIQSCHQAYEFLRRWLIDHPEYFSNTLYIGGESYTGITVPIIAQLISNGNEAGIEPFVNLQGYILGNAGTFPAEDNFKIPFAHGMGLISDELYESLKRSCRGNYFNVDPSNTKCLQFVEAFNQCTSGLETAHILEPNCGFASPRPLKWFGRRRSLDERITELQTPQSSVSAFYCRIDGYKLSYYWCNDKNVQEALHIRKGSIGEWERCASNLPYEETLIWNSIPYHINLSRKGYRSLIYSGDHDMIIPFQSTEAWIKSLNYPVIEEWRSWLFNGQIAGYTRVYSNKMTFATVKGGGHTAPEYKPQECFAMFKRWISHEPL</sequence>
<dbReference type="PANTHER" id="PTHR11802:SF29">
    <property type="entry name" value="SERINE CARBOXYPEPTIDASE-LIKE 19"/>
    <property type="match status" value="1"/>
</dbReference>
<evidence type="ECO:0000256" key="5">
    <source>
        <dbReference type="SAM" id="SignalP"/>
    </source>
</evidence>
<evidence type="ECO:0000256" key="3">
    <source>
        <dbReference type="ARBA" id="ARBA00022729"/>
    </source>
</evidence>
<feature type="chain" id="PRO_5044867920" description="Carboxypeptidase" evidence="5">
    <location>
        <begin position="35"/>
        <end position="482"/>
    </location>
</feature>
<dbReference type="Proteomes" id="UP001642360">
    <property type="component" value="Unassembled WGS sequence"/>
</dbReference>
<organism evidence="6 7">
    <name type="scientific">Ilex paraguariensis</name>
    <name type="common">yerba mate</name>
    <dbReference type="NCBI Taxonomy" id="185542"/>
    <lineage>
        <taxon>Eukaryota</taxon>
        <taxon>Viridiplantae</taxon>
        <taxon>Streptophyta</taxon>
        <taxon>Embryophyta</taxon>
        <taxon>Tracheophyta</taxon>
        <taxon>Spermatophyta</taxon>
        <taxon>Magnoliopsida</taxon>
        <taxon>eudicotyledons</taxon>
        <taxon>Gunneridae</taxon>
        <taxon>Pentapetalae</taxon>
        <taxon>asterids</taxon>
        <taxon>campanulids</taxon>
        <taxon>Aquifoliales</taxon>
        <taxon>Aquifoliaceae</taxon>
        <taxon>Ilex</taxon>
    </lineage>
</organism>
<dbReference type="PANTHER" id="PTHR11802">
    <property type="entry name" value="SERINE PROTEASE FAMILY S10 SERINE CARBOXYPEPTIDASE"/>
    <property type="match status" value="1"/>
</dbReference>
<evidence type="ECO:0000313" key="7">
    <source>
        <dbReference type="Proteomes" id="UP001642360"/>
    </source>
</evidence>
<feature type="signal peptide" evidence="5">
    <location>
        <begin position="1"/>
        <end position="34"/>
    </location>
</feature>
<comment type="similarity">
    <text evidence="1">Belongs to the peptidase S10 family.</text>
</comment>
<evidence type="ECO:0000256" key="4">
    <source>
        <dbReference type="ARBA" id="ARBA00023180"/>
    </source>
</evidence>
<dbReference type="Pfam" id="PF00450">
    <property type="entry name" value="Peptidase_S10"/>
    <property type="match status" value="1"/>
</dbReference>
<dbReference type="AlphaFoldDB" id="A0ABC8SA81"/>
<evidence type="ECO:0008006" key="8">
    <source>
        <dbReference type="Google" id="ProtNLM"/>
    </source>
</evidence>
<dbReference type="GO" id="GO:0016752">
    <property type="term" value="F:sinapoyltransferase activity"/>
    <property type="evidence" value="ECO:0007669"/>
    <property type="project" value="UniProtKB-ARBA"/>
</dbReference>
<evidence type="ECO:0000256" key="1">
    <source>
        <dbReference type="ARBA" id="ARBA00009431"/>
    </source>
</evidence>
<dbReference type="InterPro" id="IPR001563">
    <property type="entry name" value="Peptidase_S10"/>
</dbReference>
<proteinExistence type="inferred from homology"/>
<dbReference type="FunFam" id="3.40.50.12670:FF:000001">
    <property type="entry name" value="Carboxypeptidase"/>
    <property type="match status" value="1"/>
</dbReference>
<keyword evidence="3 5" id="KW-0732">Signal</keyword>
<protein>
    <recommendedName>
        <fullName evidence="8">Carboxypeptidase</fullName>
    </recommendedName>
</protein>
<dbReference type="GO" id="GO:0019748">
    <property type="term" value="P:secondary metabolic process"/>
    <property type="evidence" value="ECO:0007669"/>
    <property type="project" value="UniProtKB-ARBA"/>
</dbReference>
<accession>A0ABC8SA81</accession>
<gene>
    <name evidence="6" type="ORF">ILEXP_LOCUS22430</name>
</gene>
<reference evidence="6 7" key="1">
    <citation type="submission" date="2024-02" db="EMBL/GenBank/DDBJ databases">
        <authorList>
            <person name="Vignale AGUSTIN F."/>
            <person name="Sosa J E."/>
            <person name="Modenutti C."/>
        </authorList>
    </citation>
    <scope>NUCLEOTIDE SEQUENCE [LARGE SCALE GENOMIC DNA]</scope>
</reference>